<dbReference type="Proteomes" id="UP000095472">
    <property type="component" value="Chromosome"/>
</dbReference>
<accession>A0ACD5GZP6</accession>
<evidence type="ECO:0000313" key="1">
    <source>
        <dbReference type="EMBL" id="XPM66430.1"/>
    </source>
</evidence>
<keyword evidence="2" id="KW-1185">Reference proteome</keyword>
<proteinExistence type="predicted"/>
<reference evidence="1 2" key="1">
    <citation type="journal article" date="2016" name="Genome Announc.">
        <title>Draft Genome Sequence of the Thermotolerant Cyanobacterium Desertifilum sp. IPPAS B-1220.</title>
        <authorList>
            <person name="Mironov K.S."/>
            <person name="Sinetova M.A."/>
            <person name="Bolatkhan K."/>
            <person name="Zayadan B.K."/>
            <person name="Ustinova V.V."/>
            <person name="Kupriyanova E.V."/>
            <person name="Skrypnik A.N."/>
            <person name="Gogoleva N.E."/>
            <person name="Gogolev Y.V."/>
            <person name="Los D.A."/>
        </authorList>
    </citation>
    <scope>NUCLEOTIDE SEQUENCE [LARGE SCALE GENOMIC DNA]</scope>
    <source>
        <strain evidence="1 2">IPPAS B-1220</strain>
    </source>
</reference>
<dbReference type="EMBL" id="CP182909">
    <property type="protein sequence ID" value="XPM66430.1"/>
    <property type="molecule type" value="Genomic_DNA"/>
</dbReference>
<evidence type="ECO:0000313" key="2">
    <source>
        <dbReference type="Proteomes" id="UP000095472"/>
    </source>
</evidence>
<organism evidence="1 2">
    <name type="scientific">Desertifilum tharense IPPAS B-1220</name>
    <dbReference type="NCBI Taxonomy" id="1781255"/>
    <lineage>
        <taxon>Bacteria</taxon>
        <taxon>Bacillati</taxon>
        <taxon>Cyanobacteriota</taxon>
        <taxon>Cyanophyceae</taxon>
        <taxon>Desertifilales</taxon>
        <taxon>Desertifilaceae</taxon>
        <taxon>Desertifilum</taxon>
    </lineage>
</organism>
<sequence>MTQATIVDIVGQQVLVRDRPARPQDRARQGDPVRTTRARTQLNFNTGAIGRLGQNTVLTIGQQCFQIQQGEILVKGAANGCSNTVRAGVRGTSYWMEVSASGQTEVGVLEGEVELAPLRKTAQESVSLIQGQGIIIDTQGRFGSVTQYSIERFEKILNGSLFQGFQTEFPGLLDVQEALEQVFPGAGFSGDASYQKEPSHS</sequence>
<protein>
    <submittedName>
        <fullName evidence="1">FecR domain-containing protein</fullName>
    </submittedName>
</protein>
<name>A0ACD5GZP6_9CYAN</name>
<gene>
    <name evidence="1" type="ORF">BH720_014570</name>
</gene>